<dbReference type="Proteomes" id="UP000183954">
    <property type="component" value="Unassembled WGS sequence"/>
</dbReference>
<dbReference type="EMBL" id="FQXJ01000005">
    <property type="protein sequence ID" value="SHH83888.1"/>
    <property type="molecule type" value="Genomic_DNA"/>
</dbReference>
<evidence type="ECO:0000313" key="6">
    <source>
        <dbReference type="Proteomes" id="UP000183954"/>
    </source>
</evidence>
<dbReference type="PANTHER" id="PTHR37293">
    <property type="entry name" value="PHAGE REPLICATION PROTEIN-RELATED"/>
    <property type="match status" value="1"/>
</dbReference>
<comment type="similarity">
    <text evidence="1">Belongs to the DnaB/DnaD family.</text>
</comment>
<gene>
    <name evidence="5" type="ORF">SAMN02746098_01503</name>
</gene>
<name>A0A1M5W8X2_9FIRM</name>
<dbReference type="OrthoDB" id="1652900at2"/>
<dbReference type="InterPro" id="IPR053843">
    <property type="entry name" value="DnaD_N"/>
</dbReference>
<dbReference type="SUPFAM" id="SSF158499">
    <property type="entry name" value="DnaD domain-like"/>
    <property type="match status" value="1"/>
</dbReference>
<evidence type="ECO:0000256" key="1">
    <source>
        <dbReference type="ARBA" id="ARBA00093462"/>
    </source>
</evidence>
<dbReference type="InterPro" id="IPR053162">
    <property type="entry name" value="DnaD"/>
</dbReference>
<dbReference type="Gene3D" id="1.10.10.10">
    <property type="entry name" value="Winged helix-like DNA-binding domain superfamily/Winged helix DNA-binding domain"/>
    <property type="match status" value="1"/>
</dbReference>
<evidence type="ECO:0000259" key="3">
    <source>
        <dbReference type="Pfam" id="PF07261"/>
    </source>
</evidence>
<accession>A0A1M5W8X2</accession>
<proteinExistence type="inferred from homology"/>
<protein>
    <submittedName>
        <fullName evidence="5">DNA replication protein</fullName>
    </submittedName>
</protein>
<feature type="domain" description="DnaB/C C-terminal" evidence="3">
    <location>
        <begin position="154"/>
        <end position="224"/>
    </location>
</feature>
<sequence>MNKVNVYGSFTQALFFSGVVSIPKYLLTHYTKIGLSDHEMMVIIQILCESESNPYPSIATLAGRMNASSSNIEEDLGGLVERKLLTIERYWNPVELKWGNSYSFVGLIDELAELWAIERSQQLEEERVLKQNQVSPNITPLPNSTNPAMENLVQTFEQELGRLLTRLECENLDRWLSSHFTEEIIIEALRRGVSAGIRNFRYLDSILREWEKKGLRTRAEIEAEDANFQSRQEKKTTKPKNKGSKTTSNKYENFYL</sequence>
<dbReference type="STRING" id="1121420.SAMN02746098_01503"/>
<evidence type="ECO:0000256" key="2">
    <source>
        <dbReference type="SAM" id="MobiDB-lite"/>
    </source>
</evidence>
<evidence type="ECO:0000313" key="5">
    <source>
        <dbReference type="EMBL" id="SHH83888.1"/>
    </source>
</evidence>
<reference evidence="6" key="1">
    <citation type="submission" date="2016-11" db="EMBL/GenBank/DDBJ databases">
        <authorList>
            <person name="Varghese N."/>
            <person name="Submissions S."/>
        </authorList>
    </citation>
    <scope>NUCLEOTIDE SEQUENCE [LARGE SCALE GENOMIC DNA]</scope>
    <source>
        <strain evidence="6">DSM 15449</strain>
    </source>
</reference>
<dbReference type="InterPro" id="IPR034829">
    <property type="entry name" value="DnaD-like_sf"/>
</dbReference>
<keyword evidence="6" id="KW-1185">Reference proteome</keyword>
<dbReference type="NCBIfam" id="TIGR01446">
    <property type="entry name" value="DnaD_dom"/>
    <property type="match status" value="1"/>
</dbReference>
<dbReference type="Gene3D" id="1.10.10.630">
    <property type="entry name" value="DnaD domain-like"/>
    <property type="match status" value="1"/>
</dbReference>
<dbReference type="Pfam" id="PF21984">
    <property type="entry name" value="DnaD_N"/>
    <property type="match status" value="1"/>
</dbReference>
<dbReference type="Pfam" id="PF07261">
    <property type="entry name" value="DnaB_2"/>
    <property type="match status" value="1"/>
</dbReference>
<evidence type="ECO:0000259" key="4">
    <source>
        <dbReference type="Pfam" id="PF21984"/>
    </source>
</evidence>
<dbReference type="InterPro" id="IPR006343">
    <property type="entry name" value="DnaB/C_C"/>
</dbReference>
<dbReference type="PANTHER" id="PTHR37293:SF5">
    <property type="entry name" value="DNA REPLICATION PROTEIN"/>
    <property type="match status" value="1"/>
</dbReference>
<feature type="region of interest" description="Disordered" evidence="2">
    <location>
        <begin position="223"/>
        <end position="256"/>
    </location>
</feature>
<dbReference type="RefSeq" id="WP_073029035.1">
    <property type="nucleotide sequence ID" value="NZ_FQXJ01000005.1"/>
</dbReference>
<organism evidence="5 6">
    <name type="scientific">Desulfosporosinus lacus DSM 15449</name>
    <dbReference type="NCBI Taxonomy" id="1121420"/>
    <lineage>
        <taxon>Bacteria</taxon>
        <taxon>Bacillati</taxon>
        <taxon>Bacillota</taxon>
        <taxon>Clostridia</taxon>
        <taxon>Eubacteriales</taxon>
        <taxon>Desulfitobacteriaceae</taxon>
        <taxon>Desulfosporosinus</taxon>
    </lineage>
</organism>
<feature type="domain" description="DnaD N-terminal" evidence="4">
    <location>
        <begin position="22"/>
        <end position="119"/>
    </location>
</feature>
<dbReference type="AlphaFoldDB" id="A0A1M5W8X2"/>
<dbReference type="InterPro" id="IPR036388">
    <property type="entry name" value="WH-like_DNA-bd_sf"/>
</dbReference>